<dbReference type="GO" id="GO:0005634">
    <property type="term" value="C:nucleus"/>
    <property type="evidence" value="ECO:0007669"/>
    <property type="project" value="UniProtKB-SubCell"/>
</dbReference>
<dbReference type="EMBL" id="RCHU01001083">
    <property type="protein sequence ID" value="TKR78990.1"/>
    <property type="molecule type" value="Genomic_DNA"/>
</dbReference>
<comment type="caution">
    <text evidence="9">The sequence shown here is derived from an EMBL/GenBank/DDBJ whole genome shotgun (WGS) entry which is preliminary data.</text>
</comment>
<keyword evidence="4" id="KW-0175">Coiled coil</keyword>
<dbReference type="AlphaFoldDB" id="A0A4U5N9D0"/>
<evidence type="ECO:0000256" key="5">
    <source>
        <dbReference type="ARBA" id="ARBA00023163"/>
    </source>
</evidence>
<evidence type="ECO:0000256" key="2">
    <source>
        <dbReference type="ARBA" id="ARBA00006783"/>
    </source>
</evidence>
<evidence type="ECO:0000256" key="3">
    <source>
        <dbReference type="ARBA" id="ARBA00023015"/>
    </source>
</evidence>
<comment type="subcellular location">
    <subcellularLocation>
        <location evidence="1">Nucleus</location>
    </subcellularLocation>
</comment>
<evidence type="ECO:0000259" key="8">
    <source>
        <dbReference type="Pfam" id="PF14379"/>
    </source>
</evidence>
<feature type="domain" description="Myb-like" evidence="7">
    <location>
        <begin position="93"/>
        <end position="149"/>
    </location>
</feature>
<evidence type="ECO:0000256" key="4">
    <source>
        <dbReference type="ARBA" id="ARBA00023054"/>
    </source>
</evidence>
<dbReference type="GO" id="GO:0003700">
    <property type="term" value="F:DNA-binding transcription factor activity"/>
    <property type="evidence" value="ECO:0007669"/>
    <property type="project" value="InterPro"/>
</dbReference>
<evidence type="ECO:0008006" key="10">
    <source>
        <dbReference type="Google" id="ProtNLM"/>
    </source>
</evidence>
<dbReference type="STRING" id="43335.A0A4U5N9D0"/>
<dbReference type="InterPro" id="IPR046955">
    <property type="entry name" value="PHR1-like"/>
</dbReference>
<keyword evidence="3" id="KW-0805">Transcription regulation</keyword>
<dbReference type="Pfam" id="PF14379">
    <property type="entry name" value="Myb_CC_LHEQLE"/>
    <property type="match status" value="1"/>
</dbReference>
<dbReference type="InterPro" id="IPR001005">
    <property type="entry name" value="SANT/Myb"/>
</dbReference>
<dbReference type="SUPFAM" id="SSF46689">
    <property type="entry name" value="Homeodomain-like"/>
    <property type="match status" value="1"/>
</dbReference>
<feature type="domain" description="MYB-CC type transcription factor LHEQLE-containing" evidence="8">
    <location>
        <begin position="186"/>
        <end position="207"/>
    </location>
</feature>
<evidence type="ECO:0000259" key="7">
    <source>
        <dbReference type="Pfam" id="PF00249"/>
    </source>
</evidence>
<evidence type="ECO:0000256" key="6">
    <source>
        <dbReference type="ARBA" id="ARBA00023242"/>
    </source>
</evidence>
<dbReference type="GO" id="GO:0003677">
    <property type="term" value="F:DNA binding"/>
    <property type="evidence" value="ECO:0007669"/>
    <property type="project" value="InterPro"/>
</dbReference>
<protein>
    <recommendedName>
        <fullName evidence="10">HTH myb-type domain-containing protein</fullName>
    </recommendedName>
</protein>
<evidence type="ECO:0000256" key="1">
    <source>
        <dbReference type="ARBA" id="ARBA00004123"/>
    </source>
</evidence>
<keyword evidence="5" id="KW-0804">Transcription</keyword>
<dbReference type="PANTHER" id="PTHR31499:SF80">
    <property type="entry name" value="HTH MYB-TYPE DOMAIN-CONTAINING PROTEIN"/>
    <property type="match status" value="1"/>
</dbReference>
<name>A0A4U5N9D0_POPAL</name>
<comment type="similarity">
    <text evidence="2">Belongs to the MYB-CC family.</text>
</comment>
<dbReference type="InterPro" id="IPR025756">
    <property type="entry name" value="Myb_CC_LHEQLE"/>
</dbReference>
<organism evidence="9">
    <name type="scientific">Populus alba</name>
    <name type="common">White poplar</name>
    <dbReference type="NCBI Taxonomy" id="43335"/>
    <lineage>
        <taxon>Eukaryota</taxon>
        <taxon>Viridiplantae</taxon>
        <taxon>Streptophyta</taxon>
        <taxon>Embryophyta</taxon>
        <taxon>Tracheophyta</taxon>
        <taxon>Spermatophyta</taxon>
        <taxon>Magnoliopsida</taxon>
        <taxon>eudicotyledons</taxon>
        <taxon>Gunneridae</taxon>
        <taxon>Pentapetalae</taxon>
        <taxon>rosids</taxon>
        <taxon>fabids</taxon>
        <taxon>Malpighiales</taxon>
        <taxon>Salicaceae</taxon>
        <taxon>Saliceae</taxon>
        <taxon>Populus</taxon>
    </lineage>
</organism>
<dbReference type="FunFam" id="1.10.10.60:FF:000007">
    <property type="entry name" value="Two-component response regulator"/>
    <property type="match status" value="1"/>
</dbReference>
<gene>
    <name evidence="9" type="ORF">D5086_0000278900</name>
</gene>
<sequence>MQRLDSKHLSNIVVNVCLLFFLQQEREKKDLVFSGFSAQNHLHDLLIDLMEMPSHQDLFTGFACYQNFPSIAPPVDALSSQPSLGSSTAHKPRMRWTPELHERFLDAVNKPVTFFVLFIEEATPKGVLKLMNVEGLTIYHVKSHLQKYRLAKYFQEKKEEKKASCSEEKKAASIIIDDDGKKKGTIQITEALRMQMEVQKQLHEQLERLHLACMVAHQRTQLIITFQLDEYRHARGDFEEGRAIAERTNISPAQWWCTYGKQCPELQRFAIRILSRLVMLQNKRYAVGNNVVGEEIGAMDDWVVEEAPQETAPENGGHG</sequence>
<reference evidence="9" key="1">
    <citation type="submission" date="2018-10" db="EMBL/GenBank/DDBJ databases">
        <title>Population genomic analysis revealed the cold adaptation of white poplar.</title>
        <authorList>
            <person name="Liu Y.-J."/>
        </authorList>
    </citation>
    <scope>NUCLEOTIDE SEQUENCE [LARGE SCALE GENOMIC DNA]</scope>
    <source>
        <strain evidence="9">PAL-ZL1</strain>
    </source>
</reference>
<dbReference type="Pfam" id="PF00249">
    <property type="entry name" value="Myb_DNA-binding"/>
    <property type="match status" value="1"/>
</dbReference>
<keyword evidence="6" id="KW-0539">Nucleus</keyword>
<dbReference type="Gene3D" id="1.10.10.60">
    <property type="entry name" value="Homeodomain-like"/>
    <property type="match status" value="1"/>
</dbReference>
<proteinExistence type="inferred from homology"/>
<dbReference type="InterPro" id="IPR006447">
    <property type="entry name" value="Myb_dom_plants"/>
</dbReference>
<dbReference type="InterPro" id="IPR009057">
    <property type="entry name" value="Homeodomain-like_sf"/>
</dbReference>
<dbReference type="PANTHER" id="PTHR31499">
    <property type="entry name" value="MYB FAMILY TRANSCRIPTION FACTOR PHL11"/>
    <property type="match status" value="1"/>
</dbReference>
<evidence type="ECO:0000313" key="9">
    <source>
        <dbReference type="EMBL" id="TKR78990.1"/>
    </source>
</evidence>
<dbReference type="NCBIfam" id="TIGR01557">
    <property type="entry name" value="myb_SHAQKYF"/>
    <property type="match status" value="1"/>
</dbReference>
<accession>A0A4U5N9D0</accession>